<feature type="transmembrane region" description="Helical" evidence="6">
    <location>
        <begin position="58"/>
        <end position="80"/>
    </location>
</feature>
<dbReference type="EMBL" id="CP024770">
    <property type="protein sequence ID" value="QGY33205.1"/>
    <property type="molecule type" value="Genomic_DNA"/>
</dbReference>
<feature type="transmembrane region" description="Helical" evidence="6">
    <location>
        <begin position="195"/>
        <end position="219"/>
    </location>
</feature>
<dbReference type="PANTHER" id="PTHR42770:SF16">
    <property type="entry name" value="AMINO ACID PERMEASE"/>
    <property type="match status" value="1"/>
</dbReference>
<dbReference type="Pfam" id="PF13520">
    <property type="entry name" value="AA_permease_2"/>
    <property type="match status" value="1"/>
</dbReference>
<dbReference type="Proteomes" id="UP000502005">
    <property type="component" value="Plasmid pNE1B"/>
</dbReference>
<name>A0A6B9GHK9_PANCY</name>
<gene>
    <name evidence="7" type="ORF">CUN67_30315</name>
</gene>
<evidence type="ECO:0000313" key="8">
    <source>
        <dbReference type="Proteomes" id="UP000502005"/>
    </source>
</evidence>
<sequence>MQVAGSFISTIIHLTRRRGFLMSQEINHGNMNNVHAGQESKYSDSNVLERNSVGVMSIVFFVIAAAAPLTVVVALFPVIIGSGNGIGIAGAFVTIALILLVFSVGYIAMSRHITNTGAFYSYITQGIGRPFGLGAAFLTIFSYNAIQLGLYGGVGYYLDELFIHSLNIHLPWYIYSFAAMVACLWLGLRRLHAGAMVLATLLTLETLIIVLLDLGILFSPSTPSLSSYTFEPFSLQATFSGSVGVAMMFAHASFIGFEGTAIYGEEAKNPKKTIPIATYTAVIFMGAFYSLTAWLLINVMGDKAVSITQAESGNLVFTVSRNVLGGLAAHAFEILIITSLFAAIVTFHNNVSRYLFAIGRQGLFCKTMGKTHPVRRSPYIACYIQTASVFVVVALFAALGLKPYETLFTWFTGVGAAGIIMTQCLASVAIFAFFRRYKLDDRRWNTFWAPLLSILGLFPILYVALTSFDVLLGVQGTLEYVFKGLLFGSFLIGFLGAYFIKIRSPHVYASMASSLGDRA</sequence>
<keyword evidence="4 6" id="KW-1133">Transmembrane helix</keyword>
<accession>A0A6B9GHK9</accession>
<feature type="transmembrane region" description="Helical" evidence="6">
    <location>
        <begin position="407"/>
        <end position="434"/>
    </location>
</feature>
<evidence type="ECO:0000256" key="2">
    <source>
        <dbReference type="ARBA" id="ARBA00022475"/>
    </source>
</evidence>
<dbReference type="GO" id="GO:0005886">
    <property type="term" value="C:plasma membrane"/>
    <property type="evidence" value="ECO:0007669"/>
    <property type="project" value="UniProtKB-SubCell"/>
</dbReference>
<keyword evidence="7" id="KW-0614">Plasmid</keyword>
<dbReference type="Gene3D" id="1.20.1740.10">
    <property type="entry name" value="Amino acid/polyamine transporter I"/>
    <property type="match status" value="1"/>
</dbReference>
<feature type="transmembrane region" description="Helical" evidence="6">
    <location>
        <begin position="86"/>
        <end position="109"/>
    </location>
</feature>
<feature type="transmembrane region" description="Helical" evidence="6">
    <location>
        <begin position="276"/>
        <end position="297"/>
    </location>
</feature>
<keyword evidence="5 6" id="KW-0472">Membrane</keyword>
<reference evidence="7 8" key="1">
    <citation type="submission" date="2017-11" db="EMBL/GenBank/DDBJ databases">
        <title>Genome sequence of Pantoea cypripedii NE1.</title>
        <authorList>
            <person name="Nascimento F.X."/>
        </authorList>
    </citation>
    <scope>NUCLEOTIDE SEQUENCE [LARGE SCALE GENOMIC DNA]</scope>
    <source>
        <strain evidence="7 8">NE1</strain>
        <plasmid evidence="8">pne1b</plasmid>
    </source>
</reference>
<organism evidence="7 8">
    <name type="scientific">Pantoea cypripedii</name>
    <name type="common">Pectobacterium cypripedii</name>
    <name type="synonym">Erwinia cypripedii</name>
    <dbReference type="NCBI Taxonomy" id="55209"/>
    <lineage>
        <taxon>Bacteria</taxon>
        <taxon>Pseudomonadati</taxon>
        <taxon>Pseudomonadota</taxon>
        <taxon>Gammaproteobacteria</taxon>
        <taxon>Enterobacterales</taxon>
        <taxon>Erwiniaceae</taxon>
        <taxon>Pantoea</taxon>
    </lineage>
</organism>
<dbReference type="AlphaFoldDB" id="A0A6B9GHK9"/>
<evidence type="ECO:0000256" key="1">
    <source>
        <dbReference type="ARBA" id="ARBA00004651"/>
    </source>
</evidence>
<feature type="transmembrane region" description="Helical" evidence="6">
    <location>
        <begin position="327"/>
        <end position="347"/>
    </location>
</feature>
<evidence type="ECO:0000256" key="6">
    <source>
        <dbReference type="SAM" id="Phobius"/>
    </source>
</evidence>
<evidence type="ECO:0000313" key="7">
    <source>
        <dbReference type="EMBL" id="QGY33205.1"/>
    </source>
</evidence>
<evidence type="ECO:0000256" key="4">
    <source>
        <dbReference type="ARBA" id="ARBA00022989"/>
    </source>
</evidence>
<keyword evidence="2" id="KW-1003">Cell membrane</keyword>
<feature type="transmembrane region" description="Helical" evidence="6">
    <location>
        <begin position="239"/>
        <end position="264"/>
    </location>
</feature>
<proteinExistence type="predicted"/>
<feature type="transmembrane region" description="Helical" evidence="6">
    <location>
        <begin position="446"/>
        <end position="468"/>
    </location>
</feature>
<evidence type="ECO:0000256" key="3">
    <source>
        <dbReference type="ARBA" id="ARBA00022692"/>
    </source>
</evidence>
<comment type="subcellular location">
    <subcellularLocation>
        <location evidence="1">Cell membrane</location>
        <topology evidence="1">Multi-pass membrane protein</topology>
    </subcellularLocation>
</comment>
<evidence type="ECO:0008006" key="9">
    <source>
        <dbReference type="Google" id="ProtNLM"/>
    </source>
</evidence>
<dbReference type="PIRSF" id="PIRSF006060">
    <property type="entry name" value="AA_transporter"/>
    <property type="match status" value="1"/>
</dbReference>
<evidence type="ECO:0000256" key="5">
    <source>
        <dbReference type="ARBA" id="ARBA00023136"/>
    </source>
</evidence>
<dbReference type="PANTHER" id="PTHR42770">
    <property type="entry name" value="AMINO ACID TRANSPORTER-RELATED"/>
    <property type="match status" value="1"/>
</dbReference>
<dbReference type="InterPro" id="IPR050367">
    <property type="entry name" value="APC_superfamily"/>
</dbReference>
<geneLocation type="plasmid" evidence="8">
    <name>pne1b</name>
</geneLocation>
<feature type="transmembrane region" description="Helical" evidence="6">
    <location>
        <begin position="380"/>
        <end position="401"/>
    </location>
</feature>
<protein>
    <recommendedName>
        <fullName evidence="9">Amino acid permease</fullName>
    </recommendedName>
</protein>
<feature type="transmembrane region" description="Helical" evidence="6">
    <location>
        <begin position="480"/>
        <end position="500"/>
    </location>
</feature>
<feature type="transmembrane region" description="Helical" evidence="6">
    <location>
        <begin position="130"/>
        <end position="150"/>
    </location>
</feature>
<dbReference type="InterPro" id="IPR002293">
    <property type="entry name" value="AA/rel_permease1"/>
</dbReference>
<keyword evidence="3 6" id="KW-0812">Transmembrane</keyword>
<dbReference type="GO" id="GO:0022857">
    <property type="term" value="F:transmembrane transporter activity"/>
    <property type="evidence" value="ECO:0007669"/>
    <property type="project" value="InterPro"/>
</dbReference>
<feature type="transmembrane region" description="Helical" evidence="6">
    <location>
        <begin position="170"/>
        <end position="188"/>
    </location>
</feature>